<evidence type="ECO:0000256" key="3">
    <source>
        <dbReference type="ARBA" id="ARBA00023002"/>
    </source>
</evidence>
<feature type="region of interest" description="Disordered" evidence="4">
    <location>
        <begin position="834"/>
        <end position="854"/>
    </location>
</feature>
<feature type="compositionally biased region" description="Gly residues" evidence="4">
    <location>
        <begin position="794"/>
        <end position="810"/>
    </location>
</feature>
<evidence type="ECO:0000256" key="4">
    <source>
        <dbReference type="SAM" id="MobiDB-lite"/>
    </source>
</evidence>
<keyword evidence="2" id="KW-0274">FAD</keyword>
<feature type="domain" description="FAD/NAD(P)-binding" evidence="5">
    <location>
        <begin position="8"/>
        <end position="259"/>
    </location>
</feature>
<organism evidence="6 7">
    <name type="scientific">Aspergillus fijiensis CBS 313.89</name>
    <dbReference type="NCBI Taxonomy" id="1448319"/>
    <lineage>
        <taxon>Eukaryota</taxon>
        <taxon>Fungi</taxon>
        <taxon>Dikarya</taxon>
        <taxon>Ascomycota</taxon>
        <taxon>Pezizomycotina</taxon>
        <taxon>Eurotiomycetes</taxon>
        <taxon>Eurotiomycetidae</taxon>
        <taxon>Eurotiales</taxon>
        <taxon>Aspergillaceae</taxon>
        <taxon>Aspergillus</taxon>
    </lineage>
</organism>
<feature type="region of interest" description="Disordered" evidence="4">
    <location>
        <begin position="792"/>
        <end position="813"/>
    </location>
</feature>
<keyword evidence="3" id="KW-0560">Oxidoreductase</keyword>
<dbReference type="Pfam" id="PF07992">
    <property type="entry name" value="Pyr_redox_2"/>
    <property type="match status" value="1"/>
</dbReference>
<dbReference type="EMBL" id="KZ824686">
    <property type="protein sequence ID" value="RAK72975.1"/>
    <property type="molecule type" value="Genomic_DNA"/>
</dbReference>
<dbReference type="Proteomes" id="UP000249789">
    <property type="component" value="Unassembled WGS sequence"/>
</dbReference>
<protein>
    <recommendedName>
        <fullName evidence="5">FAD/NAD(P)-binding domain-containing protein</fullName>
    </recommendedName>
</protein>
<keyword evidence="1" id="KW-0285">Flavoprotein</keyword>
<evidence type="ECO:0000259" key="5">
    <source>
        <dbReference type="Pfam" id="PF07992"/>
    </source>
</evidence>
<feature type="compositionally biased region" description="Polar residues" evidence="4">
    <location>
        <begin position="735"/>
        <end position="749"/>
    </location>
</feature>
<proteinExistence type="predicted"/>
<feature type="region of interest" description="Disordered" evidence="4">
    <location>
        <begin position="716"/>
        <end position="753"/>
    </location>
</feature>
<feature type="compositionally biased region" description="Pro residues" evidence="4">
    <location>
        <begin position="724"/>
        <end position="733"/>
    </location>
</feature>
<reference evidence="6 7" key="1">
    <citation type="submission" date="2018-02" db="EMBL/GenBank/DDBJ databases">
        <title>The genomes of Aspergillus section Nigri reveals drivers in fungal speciation.</title>
        <authorList>
            <consortium name="DOE Joint Genome Institute"/>
            <person name="Vesth T.C."/>
            <person name="Nybo J."/>
            <person name="Theobald S."/>
            <person name="Brandl J."/>
            <person name="Frisvad J.C."/>
            <person name="Nielsen K.F."/>
            <person name="Lyhne E.K."/>
            <person name="Kogle M.E."/>
            <person name="Kuo A."/>
            <person name="Riley R."/>
            <person name="Clum A."/>
            <person name="Nolan M."/>
            <person name="Lipzen A."/>
            <person name="Salamov A."/>
            <person name="Henrissat B."/>
            <person name="Wiebenga A."/>
            <person name="De vries R.P."/>
            <person name="Grigoriev I.V."/>
            <person name="Mortensen U.H."/>
            <person name="Andersen M.R."/>
            <person name="Baker S.E."/>
        </authorList>
    </citation>
    <scope>NUCLEOTIDE SEQUENCE [LARGE SCALE GENOMIC DNA]</scope>
    <source>
        <strain evidence="6 7">CBS 313.89</strain>
    </source>
</reference>
<accession>A0A8G1VU25</accession>
<feature type="region of interest" description="Disordered" evidence="4">
    <location>
        <begin position="655"/>
        <end position="698"/>
    </location>
</feature>
<sequence>MPHSHAPKKVAIIGAGPSGLVTAKTLLHNAPGGFFLPTIFEKTTRIGGLWACPATDGADTALHQAQTQTQTQTQTRRKTRGFVNPAMRTNLSRYTVAFSDLGWESVLGEGDEVPMFPEARQVRRYLDTYAERFLLREGAGVVRLGCEVVRVERGDFGVGWVVEWVQGGDDTGTRTERFDYLVVASGYFARPVGLDIPISGFEGEMVHSSAVQEMEDVQGLLDRVRVGGSGDADADVDAGGKLVVVGGSMSGVEAASAVALHLSSSSSSSSTPGHAPLEVHHICSRPFWMVPTYLPHTSPDQEAPGTAVNFLPLDLVFYDRARRPPGQIEYAVGPLAPDQISRSNAWFRQLLGSEYARIGSFGVCPEDSELQPSWVAIGNDYAEYVRAGAVKVTIGRVAHLSSSNDRARARVGISLPTGESSILDNVAAIILATGFTPRDSLAFLPPSILSTLEYAPDDAFIPLILDNKGTSHSEIPDLGFVGFYRGPYWGVMEMQARSLAARWSRSPAEQSRQDRSPTLAKETGPETDREKLRRLRHQTKHRSQFPMGDYVGLMESFARELGIPRLPIPDPTPNPNPDSDSDSASDQQRPLLDPVIPARYPYLSASASSAGPDNPTKTLSSLATTLSPTPSTVSTGEAPTATAIFRALHGAWHFSRTTTTTTTRPHKNEPSASLSEPEPLDTKTESPTTGSALFKPRYTTLPGYEREYLYTEIETETETNPKPQGQPPSPPHQPETTGPSRSSDSNTTLEDGVKRSVYRLLGDGGGGSAFRDGNCDRGGGIHVWDWECDAGTDAGTGSGEGVEGDGGSGCQEGRVRAPPAERFSHGIQVSRASLGGGAFDGGDEHEPKDAGGSGSGRRWYGICGIGKNTDGWGGATWEYIFHLEGVSIIRWECVSAIELESGRKLARTLYLR</sequence>
<feature type="compositionally biased region" description="Low complexity" evidence="4">
    <location>
        <begin position="615"/>
        <end position="635"/>
    </location>
</feature>
<dbReference type="InterPro" id="IPR050346">
    <property type="entry name" value="FMO-like"/>
</dbReference>
<feature type="compositionally biased region" description="Pro residues" evidence="4">
    <location>
        <begin position="566"/>
        <end position="576"/>
    </location>
</feature>
<feature type="region of interest" description="Disordered" evidence="4">
    <location>
        <begin position="504"/>
        <end position="546"/>
    </location>
</feature>
<evidence type="ECO:0000256" key="2">
    <source>
        <dbReference type="ARBA" id="ARBA00022827"/>
    </source>
</evidence>
<name>A0A8G1VU25_9EURO</name>
<feature type="region of interest" description="Disordered" evidence="4">
    <location>
        <begin position="604"/>
        <end position="637"/>
    </location>
</feature>
<evidence type="ECO:0000313" key="7">
    <source>
        <dbReference type="Proteomes" id="UP000249789"/>
    </source>
</evidence>
<feature type="compositionally biased region" description="Basic residues" evidence="4">
    <location>
        <begin position="532"/>
        <end position="543"/>
    </location>
</feature>
<feature type="region of interest" description="Disordered" evidence="4">
    <location>
        <begin position="563"/>
        <end position="589"/>
    </location>
</feature>
<gene>
    <name evidence="6" type="ORF">BO72DRAFT_489379</name>
</gene>
<dbReference type="Gene3D" id="3.50.50.60">
    <property type="entry name" value="FAD/NAD(P)-binding domain"/>
    <property type="match status" value="1"/>
</dbReference>
<dbReference type="SUPFAM" id="SSF51905">
    <property type="entry name" value="FAD/NAD(P)-binding domain"/>
    <property type="match status" value="1"/>
</dbReference>
<dbReference type="InterPro" id="IPR023753">
    <property type="entry name" value="FAD/NAD-binding_dom"/>
</dbReference>
<dbReference type="InterPro" id="IPR036188">
    <property type="entry name" value="FAD/NAD-bd_sf"/>
</dbReference>
<dbReference type="PRINTS" id="PR00368">
    <property type="entry name" value="FADPNR"/>
</dbReference>
<evidence type="ECO:0000313" key="6">
    <source>
        <dbReference type="EMBL" id="RAK72975.1"/>
    </source>
</evidence>
<dbReference type="GO" id="GO:0016491">
    <property type="term" value="F:oxidoreductase activity"/>
    <property type="evidence" value="ECO:0007669"/>
    <property type="project" value="UniProtKB-KW"/>
</dbReference>
<keyword evidence="7" id="KW-1185">Reference proteome</keyword>
<dbReference type="OrthoDB" id="66881at2759"/>
<dbReference type="GeneID" id="63865419"/>
<dbReference type="VEuPathDB" id="FungiDB:BO72DRAFT_489379"/>
<dbReference type="PANTHER" id="PTHR23023">
    <property type="entry name" value="DIMETHYLANILINE MONOOXYGENASE"/>
    <property type="match status" value="1"/>
</dbReference>
<dbReference type="RefSeq" id="XP_040796985.1">
    <property type="nucleotide sequence ID" value="XM_040948086.1"/>
</dbReference>
<dbReference type="AlphaFoldDB" id="A0A8G1VU25"/>
<evidence type="ECO:0000256" key="1">
    <source>
        <dbReference type="ARBA" id="ARBA00022630"/>
    </source>
</evidence>